<feature type="compositionally biased region" description="Polar residues" evidence="1">
    <location>
        <begin position="1"/>
        <end position="11"/>
    </location>
</feature>
<organism evidence="2 3">
    <name type="scientific">Litchfieldia luteola</name>
    <dbReference type="NCBI Taxonomy" id="682179"/>
    <lineage>
        <taxon>Bacteria</taxon>
        <taxon>Bacillati</taxon>
        <taxon>Bacillota</taxon>
        <taxon>Bacilli</taxon>
        <taxon>Bacillales</taxon>
        <taxon>Bacillaceae</taxon>
        <taxon>Litchfieldia</taxon>
    </lineage>
</organism>
<protein>
    <recommendedName>
        <fullName evidence="4">Spore coat protein CotO</fullName>
    </recommendedName>
</protein>
<dbReference type="RefSeq" id="WP_193538010.1">
    <property type="nucleotide sequence ID" value="NZ_JADCLJ010000022.1"/>
</dbReference>
<evidence type="ECO:0000256" key="1">
    <source>
        <dbReference type="SAM" id="MobiDB-lite"/>
    </source>
</evidence>
<feature type="region of interest" description="Disordered" evidence="1">
    <location>
        <begin position="1"/>
        <end position="30"/>
    </location>
</feature>
<comment type="caution">
    <text evidence="2">The sequence shown here is derived from an EMBL/GenBank/DDBJ whole genome shotgun (WGS) entry which is preliminary data.</text>
</comment>
<dbReference type="InterPro" id="IPR025439">
    <property type="entry name" value="Spore_coat_CotO"/>
</dbReference>
<reference evidence="2 3" key="1">
    <citation type="submission" date="2020-10" db="EMBL/GenBank/DDBJ databases">
        <title>Bacillus sp. HD4P25, an endophyte from a halophyte.</title>
        <authorList>
            <person name="Sun J.-Q."/>
        </authorList>
    </citation>
    <scope>NUCLEOTIDE SEQUENCE [LARGE SCALE GENOMIC DNA]</scope>
    <source>
        <strain evidence="2 3">YIM 93174</strain>
    </source>
</reference>
<name>A0ABR9QLN7_9BACI</name>
<dbReference type="Pfam" id="PF14153">
    <property type="entry name" value="Spore_coat_CotO"/>
    <property type="match status" value="1"/>
</dbReference>
<dbReference type="Proteomes" id="UP001516662">
    <property type="component" value="Unassembled WGS sequence"/>
</dbReference>
<keyword evidence="3" id="KW-1185">Reference proteome</keyword>
<dbReference type="EMBL" id="JADCLJ010000022">
    <property type="protein sequence ID" value="MBE4909410.1"/>
    <property type="molecule type" value="Genomic_DNA"/>
</dbReference>
<sequence length="148" mass="17103">MSDNQVTSSKQRPLMYISQPDFTPTPGGMQQSFVVKESTRVREEKELEVKGEVPKVLEEETNVVKEDETKRKKKKRFSEMDIEERIQFFINLPDNLPKTMCQITTKDRSYRGVILSYEEGLVSIKTLTSPRKVEIQLDDIEAINAIGF</sequence>
<evidence type="ECO:0008006" key="4">
    <source>
        <dbReference type="Google" id="ProtNLM"/>
    </source>
</evidence>
<evidence type="ECO:0000313" key="2">
    <source>
        <dbReference type="EMBL" id="MBE4909410.1"/>
    </source>
</evidence>
<gene>
    <name evidence="2" type="ORF">IMZ08_15265</name>
</gene>
<accession>A0ABR9QLN7</accession>
<evidence type="ECO:0000313" key="3">
    <source>
        <dbReference type="Proteomes" id="UP001516662"/>
    </source>
</evidence>
<proteinExistence type="predicted"/>